<protein>
    <recommendedName>
        <fullName evidence="3">Relaxase/mobilization nuclease-like protein</fullName>
    </recommendedName>
</protein>
<evidence type="ECO:0000313" key="2">
    <source>
        <dbReference type="Proteomes" id="UP001455384"/>
    </source>
</evidence>
<evidence type="ECO:0008006" key="3">
    <source>
        <dbReference type="Google" id="ProtNLM"/>
    </source>
</evidence>
<name>A0ABZ3CK89_9STAP</name>
<accession>A0ABZ3CK89</accession>
<organism evidence="1 2">
    <name type="scientific">Salinicoccus bachuensis</name>
    <dbReference type="NCBI Taxonomy" id="3136731"/>
    <lineage>
        <taxon>Bacteria</taxon>
        <taxon>Bacillati</taxon>
        <taxon>Bacillota</taxon>
        <taxon>Bacilli</taxon>
        <taxon>Bacillales</taxon>
        <taxon>Staphylococcaceae</taxon>
        <taxon>Salinicoccus</taxon>
    </lineage>
</organism>
<gene>
    <name evidence="1" type="ORF">RQP18_03755</name>
</gene>
<evidence type="ECO:0000313" key="1">
    <source>
        <dbReference type="EMBL" id="WZX30311.1"/>
    </source>
</evidence>
<sequence>MKIIEKKMKFSKSKCKEIQPREIARKIGKFSAKAGRSAVILTRRKMEENSIREAARYHYYWQFSNEQLQDMHDRTDSMRAQGAIKAVMKKRGYKYDFEIDMFRPADSVKMEKSGKVHLLENRKIQSYEEIESRLREQKANRPPYPH</sequence>
<proteinExistence type="predicted"/>
<dbReference type="Proteomes" id="UP001455384">
    <property type="component" value="Chromosome"/>
</dbReference>
<reference evidence="2" key="1">
    <citation type="submission" date="2023-10" db="EMBL/GenBank/DDBJ databases">
        <title>Genome analysis and identification of Salinococcus sp. Bachu38 nov., a PGPR from the rhizosphere of Tamarix.</title>
        <authorList>
            <person name="Liang Z."/>
            <person name="Zhang X."/>
            <person name="Jia J."/>
            <person name="Chen X."/>
            <person name="Wang Y."/>
            <person name="Wang Q."/>
            <person name="Wang R."/>
        </authorList>
    </citation>
    <scope>NUCLEOTIDE SEQUENCE [LARGE SCALE GENOMIC DNA]</scope>
    <source>
        <strain evidence="2">Bachu38</strain>
    </source>
</reference>
<dbReference type="EMBL" id="CP138333">
    <property type="protein sequence ID" value="WZX30311.1"/>
    <property type="molecule type" value="Genomic_DNA"/>
</dbReference>
<dbReference type="RefSeq" id="WP_342388830.1">
    <property type="nucleotide sequence ID" value="NZ_CP138333.2"/>
</dbReference>
<keyword evidence="2" id="KW-1185">Reference proteome</keyword>